<evidence type="ECO:0000313" key="1">
    <source>
        <dbReference type="EMBL" id="GLC89341.1"/>
    </source>
</evidence>
<keyword evidence="2" id="KW-1185">Reference proteome</keyword>
<evidence type="ECO:0008006" key="3">
    <source>
        <dbReference type="Google" id="ProtNLM"/>
    </source>
</evidence>
<sequence>MDQLRIFAEVQTILEQLEKTLEKKYFQLSNRLLKITEGYYGKYGETLSEFQRYKRLEHYKHAIDKEATTTYQQILADLQQAEEESFNKMYLLYAYLLYSWLQQNPANIIATGFTALGNVTETLMGGIVSFIKWLLSRQKLLFQAFKKEYADYTVQLFSRHKNDLTLNVYRDIRENLRTEAGQIETTKQIKKRTLNSKFYGIQRARDLFNLVLNFAQDKIYELAKERIDIQKMWVSMRDMQVRMQHRILDSQIADAAGYFHYGGDKAKRPKTWKDPGMNWGCRCKIFLLINGKVPKTSRIYDYQDDRYQAAVQAKIQEYQAKGKTYLQALKLAQSDIHPPKRKLKGYITFNEWLEKFGIQHDKASFLKNRQEINENIERNNPDLSSEFRDYVSTAAEQALDKVRIDFPQVDFENIIVDNGLFVEYDEEFTGVAAYFRRTLYINTSFGSIEDTENFITQSVNEGAFVKTDYSGMEQTVAHELGHAIEEQLIGIRNVEFQNDLRELVKDYKIREQLSAYAAEAYHLDDNHMELLSEAIALHYLGKSTVLSEKIVELMKKYVKR</sequence>
<reference evidence="1" key="1">
    <citation type="submission" date="2022-08" db="EMBL/GenBank/DDBJ databases">
        <title>Draft genome sequence of Lysinibacillus sp. strain KH24.</title>
        <authorList>
            <person name="Kanbe H."/>
            <person name="Itoh H."/>
        </authorList>
    </citation>
    <scope>NUCLEOTIDE SEQUENCE</scope>
    <source>
        <strain evidence="1">KH24</strain>
    </source>
</reference>
<comment type="caution">
    <text evidence="1">The sequence shown here is derived from an EMBL/GenBank/DDBJ whole genome shotgun (WGS) entry which is preliminary data.</text>
</comment>
<dbReference type="RefSeq" id="WP_264989074.1">
    <property type="nucleotide sequence ID" value="NZ_BRZA01000002.1"/>
</dbReference>
<name>A0ABQ5NLW1_9BACI</name>
<gene>
    <name evidence="1" type="ORF">LYSBPC_24680</name>
</gene>
<proteinExistence type="predicted"/>
<accession>A0ABQ5NLW1</accession>
<dbReference type="EMBL" id="BRZA01000002">
    <property type="protein sequence ID" value="GLC89341.1"/>
    <property type="molecule type" value="Genomic_DNA"/>
</dbReference>
<protein>
    <recommendedName>
        <fullName evidence="3">Phage head morphogenesis domain-containing protein</fullName>
    </recommendedName>
</protein>
<evidence type="ECO:0000313" key="2">
    <source>
        <dbReference type="Proteomes" id="UP001065593"/>
    </source>
</evidence>
<organism evidence="1 2">
    <name type="scientific">Lysinibacillus piscis</name>
    <dbReference type="NCBI Taxonomy" id="2518931"/>
    <lineage>
        <taxon>Bacteria</taxon>
        <taxon>Bacillati</taxon>
        <taxon>Bacillota</taxon>
        <taxon>Bacilli</taxon>
        <taxon>Bacillales</taxon>
        <taxon>Bacillaceae</taxon>
        <taxon>Lysinibacillus</taxon>
    </lineage>
</organism>
<dbReference type="Proteomes" id="UP001065593">
    <property type="component" value="Unassembled WGS sequence"/>
</dbReference>